<feature type="transmembrane region" description="Helical" evidence="1">
    <location>
        <begin position="52"/>
        <end position="72"/>
    </location>
</feature>
<evidence type="ECO:0000256" key="1">
    <source>
        <dbReference type="SAM" id="Phobius"/>
    </source>
</evidence>
<feature type="transmembrane region" description="Helical" evidence="1">
    <location>
        <begin position="23"/>
        <end position="46"/>
    </location>
</feature>
<name>F9S7H8_9VIBR</name>
<reference evidence="2 3" key="1">
    <citation type="journal article" date="2012" name="Int. J. Syst. Evol. Microbiol.">
        <title>Vibrio caribbeanicus sp. nov., isolated from the marine sponge Scleritoderma cyanea.</title>
        <authorList>
            <person name="Hoffmann M."/>
            <person name="Monday S.R."/>
            <person name="Allard M.W."/>
            <person name="Strain E.A."/>
            <person name="Whittaker P."/>
            <person name="Naum M."/>
            <person name="McCarthy P.J."/>
            <person name="Lopez J.V."/>
            <person name="Fischer M."/>
            <person name="Brown E.W."/>
        </authorList>
    </citation>
    <scope>NUCLEOTIDE SEQUENCE [LARGE SCALE GENOMIC DNA]</scope>
    <source>
        <strain evidence="2 3">ATCC 700023</strain>
    </source>
</reference>
<sequence>MPFCMEKEQDEYLSYNMLARKPLVGGVPLMLGLLMLILIVFTTFIAVFLGSILFATIPFSLAISLFVIKFLCEDDSRAVDKIKWTMKGLALRLVHHSMTIQVSPQLTSKKKRSERINDFFKQYSKR</sequence>
<comment type="caution">
    <text evidence="2">The sequence shown here is derived from an EMBL/GenBank/DDBJ whole genome shotgun (WGS) entry which is preliminary data.</text>
</comment>
<evidence type="ECO:0000313" key="2">
    <source>
        <dbReference type="EMBL" id="EGU31274.1"/>
    </source>
</evidence>
<keyword evidence="1" id="KW-0472">Membrane</keyword>
<organism evidence="2 3">
    <name type="scientific">Vibrio ichthyoenteri ATCC 700023</name>
    <dbReference type="NCBI Taxonomy" id="870968"/>
    <lineage>
        <taxon>Bacteria</taxon>
        <taxon>Pseudomonadati</taxon>
        <taxon>Pseudomonadota</taxon>
        <taxon>Gammaproteobacteria</taxon>
        <taxon>Vibrionales</taxon>
        <taxon>Vibrionaceae</taxon>
        <taxon>Vibrio</taxon>
    </lineage>
</organism>
<dbReference type="EMBL" id="AFWF01000294">
    <property type="protein sequence ID" value="EGU31274.1"/>
    <property type="molecule type" value="Genomic_DNA"/>
</dbReference>
<gene>
    <name evidence="2" type="ORF">VII00023_22864</name>
</gene>
<accession>F9S7H8</accession>
<keyword evidence="1" id="KW-0812">Transmembrane</keyword>
<protein>
    <submittedName>
        <fullName evidence="2">Conjugal transfer protein traD</fullName>
    </submittedName>
</protein>
<proteinExistence type="predicted"/>
<dbReference type="AlphaFoldDB" id="F9S7H8"/>
<evidence type="ECO:0000313" key="3">
    <source>
        <dbReference type="Proteomes" id="UP000004605"/>
    </source>
</evidence>
<keyword evidence="1" id="KW-1133">Transmembrane helix</keyword>
<keyword evidence="3" id="KW-1185">Reference proteome</keyword>
<dbReference type="Proteomes" id="UP000004605">
    <property type="component" value="Unassembled WGS sequence"/>
</dbReference>